<dbReference type="SMART" id="SM00257">
    <property type="entry name" value="LysM"/>
    <property type="match status" value="2"/>
</dbReference>
<dbReference type="InterPro" id="IPR016047">
    <property type="entry name" value="M23ase_b-sheet_dom"/>
</dbReference>
<dbReference type="InterPro" id="IPR011055">
    <property type="entry name" value="Dup_hybrid_motif"/>
</dbReference>
<dbReference type="InterPro" id="IPR050570">
    <property type="entry name" value="Cell_wall_metabolism_enzyme"/>
</dbReference>
<accession>A0A101GZ34</accession>
<feature type="transmembrane region" description="Helical" evidence="1">
    <location>
        <begin position="84"/>
        <end position="106"/>
    </location>
</feature>
<feature type="transmembrane region" description="Helical" evidence="1">
    <location>
        <begin position="44"/>
        <end position="63"/>
    </location>
</feature>
<dbReference type="Gene3D" id="2.70.70.10">
    <property type="entry name" value="Glucose Permease (Domain IIA)"/>
    <property type="match status" value="1"/>
</dbReference>
<keyword evidence="1" id="KW-0812">Transmembrane</keyword>
<dbReference type="CDD" id="cd12797">
    <property type="entry name" value="M23_peptidase"/>
    <property type="match status" value="1"/>
</dbReference>
<keyword evidence="1" id="KW-1133">Transmembrane helix</keyword>
<feature type="domain" description="LysM" evidence="2">
    <location>
        <begin position="200"/>
        <end position="244"/>
    </location>
</feature>
<evidence type="ECO:0000313" key="3">
    <source>
        <dbReference type="EMBL" id="KUK67338.1"/>
    </source>
</evidence>
<proteinExistence type="predicted"/>
<dbReference type="Proteomes" id="UP000053469">
    <property type="component" value="Unassembled WGS sequence"/>
</dbReference>
<dbReference type="PANTHER" id="PTHR21666">
    <property type="entry name" value="PEPTIDASE-RELATED"/>
    <property type="match status" value="1"/>
</dbReference>
<name>A0A101GZ34_9BACT</name>
<dbReference type="SUPFAM" id="SSF51261">
    <property type="entry name" value="Duplicated hybrid motif"/>
    <property type="match status" value="1"/>
</dbReference>
<dbReference type="AlphaFoldDB" id="A0A101GZ34"/>
<comment type="caution">
    <text evidence="3">The sequence shown here is derived from an EMBL/GenBank/DDBJ whole genome shotgun (WGS) entry which is preliminary data.</text>
</comment>
<sequence length="420" mass="46136">MDDDINASKFTKKVKKFFYKIYINRVKKGRAGFFSFLFSFVNYLYARIRVFVILFSVIASIFFKAFENIKNNLTRRMFWGRGNFLGSALQVVALVVMFIVAISYLYRKPVVIVASEGHLDRIGVAETDIMVMNASLNTLIPKDRARRSVEEYIVKGGDTLSTIAEYYGISTESILWANNMSSSDYIKPGQKLEVPPSDGVIIKVSKGDTLASLAKKYNANEQAIADFNWLDYPFELLQGQTLFIPDGKMPAPPAPVYAATPSFYVSNQYTSASASAATGDPNVGRFISWPVAGSAGVISQYYKPWHRAIDIASSALPNVTAAAPGTVIFAGCSGYCPPLGSTYGGSGYAWSIQIDHGNGYTTWYAHLKNIYVRSGQSVARGEAIGQMGSTGRSTGPHVHFELRRGVAFGTQVNPLGYSNW</sequence>
<dbReference type="EMBL" id="LGGI01000018">
    <property type="protein sequence ID" value="KUK67338.1"/>
    <property type="molecule type" value="Genomic_DNA"/>
</dbReference>
<dbReference type="Pfam" id="PF01476">
    <property type="entry name" value="LysM"/>
    <property type="match status" value="2"/>
</dbReference>
<dbReference type="GO" id="GO:0004222">
    <property type="term" value="F:metalloendopeptidase activity"/>
    <property type="evidence" value="ECO:0007669"/>
    <property type="project" value="TreeGrafter"/>
</dbReference>
<keyword evidence="1" id="KW-0472">Membrane</keyword>
<dbReference type="PANTHER" id="PTHR21666:SF270">
    <property type="entry name" value="MUREIN HYDROLASE ACTIVATOR ENVC"/>
    <property type="match status" value="1"/>
</dbReference>
<dbReference type="CDD" id="cd00118">
    <property type="entry name" value="LysM"/>
    <property type="match status" value="2"/>
</dbReference>
<dbReference type="Gene3D" id="3.10.350.10">
    <property type="entry name" value="LysM domain"/>
    <property type="match status" value="2"/>
</dbReference>
<feature type="domain" description="LysM" evidence="2">
    <location>
        <begin position="150"/>
        <end position="194"/>
    </location>
</feature>
<dbReference type="InterPro" id="IPR018392">
    <property type="entry name" value="LysM"/>
</dbReference>
<gene>
    <name evidence="3" type="ORF">XD87_0191</name>
</gene>
<evidence type="ECO:0000313" key="4">
    <source>
        <dbReference type="Proteomes" id="UP000053469"/>
    </source>
</evidence>
<organism evidence="3 4">
    <name type="scientific">candidate division WS6 bacterium 36_33</name>
    <dbReference type="NCBI Taxonomy" id="1641388"/>
    <lineage>
        <taxon>Bacteria</taxon>
        <taxon>Candidatus Dojkabacteria</taxon>
    </lineage>
</organism>
<dbReference type="InterPro" id="IPR036779">
    <property type="entry name" value="LysM_dom_sf"/>
</dbReference>
<dbReference type="PROSITE" id="PS51782">
    <property type="entry name" value="LYSM"/>
    <property type="match status" value="2"/>
</dbReference>
<protein>
    <submittedName>
        <fullName evidence="3">LysM domain/M23/M37 peptidase domain protein</fullName>
    </submittedName>
</protein>
<reference evidence="4" key="1">
    <citation type="journal article" date="2015" name="MBio">
        <title>Genome-Resolved Metagenomic Analysis Reveals Roles for Candidate Phyla and Other Microbial Community Members in Biogeochemical Transformations in Oil Reservoirs.</title>
        <authorList>
            <person name="Hu P."/>
            <person name="Tom L."/>
            <person name="Singh A."/>
            <person name="Thomas B.C."/>
            <person name="Baker B.J."/>
            <person name="Piceno Y.M."/>
            <person name="Andersen G.L."/>
            <person name="Banfield J.F."/>
        </authorList>
    </citation>
    <scope>NUCLEOTIDE SEQUENCE [LARGE SCALE GENOMIC DNA]</scope>
</reference>
<dbReference type="Pfam" id="PF01551">
    <property type="entry name" value="Peptidase_M23"/>
    <property type="match status" value="1"/>
</dbReference>
<evidence type="ECO:0000256" key="1">
    <source>
        <dbReference type="SAM" id="Phobius"/>
    </source>
</evidence>
<evidence type="ECO:0000259" key="2">
    <source>
        <dbReference type="PROSITE" id="PS51782"/>
    </source>
</evidence>